<evidence type="ECO:0000313" key="15">
    <source>
        <dbReference type="EMBL" id="QHT66461.1"/>
    </source>
</evidence>
<reference evidence="15 16" key="1">
    <citation type="submission" date="2020-01" db="EMBL/GenBank/DDBJ databases">
        <authorList>
            <person name="Kim M.K."/>
        </authorList>
    </citation>
    <scope>NUCLEOTIDE SEQUENCE [LARGE SCALE GENOMIC DNA]</scope>
    <source>
        <strain evidence="15 16">172606-1</strain>
    </source>
</reference>
<feature type="domain" description="TonB-dependent receptor-like beta-barrel" evidence="13">
    <location>
        <begin position="456"/>
        <end position="837"/>
    </location>
</feature>
<evidence type="ECO:0000256" key="9">
    <source>
        <dbReference type="ARBA" id="ARBA00023237"/>
    </source>
</evidence>
<dbReference type="Pfam" id="PF13715">
    <property type="entry name" value="CarbopepD_reg_2"/>
    <property type="match status" value="1"/>
</dbReference>
<dbReference type="FunFam" id="2.60.40.1120:FF:000003">
    <property type="entry name" value="Outer membrane protein Omp121"/>
    <property type="match status" value="1"/>
</dbReference>
<name>A0A6C0GEN9_9BACT</name>
<dbReference type="GO" id="GO:0015344">
    <property type="term" value="F:siderophore uptake transmembrane transporter activity"/>
    <property type="evidence" value="ECO:0007669"/>
    <property type="project" value="TreeGrafter"/>
</dbReference>
<dbReference type="GO" id="GO:0044718">
    <property type="term" value="P:siderophore transmembrane transport"/>
    <property type="evidence" value="ECO:0007669"/>
    <property type="project" value="TreeGrafter"/>
</dbReference>
<keyword evidence="3 10" id="KW-1134">Transmembrane beta strand</keyword>
<dbReference type="InterPro" id="IPR008969">
    <property type="entry name" value="CarboxyPept-like_regulatory"/>
</dbReference>
<feature type="domain" description="TonB-dependent receptor plug" evidence="14">
    <location>
        <begin position="118"/>
        <end position="242"/>
    </location>
</feature>
<evidence type="ECO:0000256" key="8">
    <source>
        <dbReference type="ARBA" id="ARBA00023170"/>
    </source>
</evidence>
<keyword evidence="16" id="KW-1185">Reference proteome</keyword>
<dbReference type="InterPro" id="IPR023996">
    <property type="entry name" value="TonB-dep_OMP_SusC/RagA"/>
</dbReference>
<evidence type="ECO:0000256" key="10">
    <source>
        <dbReference type="PROSITE-ProRule" id="PRU01360"/>
    </source>
</evidence>
<evidence type="ECO:0000256" key="1">
    <source>
        <dbReference type="ARBA" id="ARBA00004571"/>
    </source>
</evidence>
<evidence type="ECO:0000256" key="6">
    <source>
        <dbReference type="ARBA" id="ARBA00023077"/>
    </source>
</evidence>
<dbReference type="PANTHER" id="PTHR30069:SF29">
    <property type="entry name" value="HEMOGLOBIN AND HEMOGLOBIN-HAPTOGLOBIN-BINDING PROTEIN 1-RELATED"/>
    <property type="match status" value="1"/>
</dbReference>
<dbReference type="Proteomes" id="UP000480178">
    <property type="component" value="Chromosome"/>
</dbReference>
<evidence type="ECO:0000256" key="11">
    <source>
        <dbReference type="RuleBase" id="RU003357"/>
    </source>
</evidence>
<keyword evidence="6 11" id="KW-0798">TonB box</keyword>
<evidence type="ECO:0000259" key="14">
    <source>
        <dbReference type="Pfam" id="PF07715"/>
    </source>
</evidence>
<comment type="subcellular location">
    <subcellularLocation>
        <location evidence="1 10">Cell outer membrane</location>
        <topology evidence="1 10">Multi-pass membrane protein</topology>
    </subcellularLocation>
</comment>
<dbReference type="Gene3D" id="2.170.130.10">
    <property type="entry name" value="TonB-dependent receptor, plug domain"/>
    <property type="match status" value="1"/>
</dbReference>
<dbReference type="EMBL" id="CP048222">
    <property type="protein sequence ID" value="QHT66461.1"/>
    <property type="molecule type" value="Genomic_DNA"/>
</dbReference>
<dbReference type="InterPro" id="IPR037066">
    <property type="entry name" value="Plug_dom_sf"/>
</dbReference>
<keyword evidence="2 10" id="KW-0813">Transport</keyword>
<evidence type="ECO:0000256" key="2">
    <source>
        <dbReference type="ARBA" id="ARBA00022448"/>
    </source>
</evidence>
<dbReference type="Gene3D" id="2.40.170.20">
    <property type="entry name" value="TonB-dependent receptor, beta-barrel domain"/>
    <property type="match status" value="1"/>
</dbReference>
<evidence type="ECO:0000313" key="16">
    <source>
        <dbReference type="Proteomes" id="UP000480178"/>
    </source>
</evidence>
<feature type="signal peptide" evidence="12">
    <location>
        <begin position="1"/>
        <end position="23"/>
    </location>
</feature>
<comment type="similarity">
    <text evidence="10 11">Belongs to the TonB-dependent receptor family.</text>
</comment>
<keyword evidence="4 10" id="KW-0812">Transmembrane</keyword>
<dbReference type="Gene3D" id="2.60.40.1120">
    <property type="entry name" value="Carboxypeptidase-like, regulatory domain"/>
    <property type="match status" value="1"/>
</dbReference>
<evidence type="ECO:0000256" key="7">
    <source>
        <dbReference type="ARBA" id="ARBA00023136"/>
    </source>
</evidence>
<evidence type="ECO:0000256" key="5">
    <source>
        <dbReference type="ARBA" id="ARBA00022729"/>
    </source>
</evidence>
<keyword evidence="5 12" id="KW-0732">Signal</keyword>
<keyword evidence="8" id="KW-0675">Receptor</keyword>
<dbReference type="InterPro" id="IPR039426">
    <property type="entry name" value="TonB-dep_rcpt-like"/>
</dbReference>
<dbReference type="InterPro" id="IPR023997">
    <property type="entry name" value="TonB-dep_OMP_SusC/RagA_CS"/>
</dbReference>
<dbReference type="GO" id="GO:0009279">
    <property type="term" value="C:cell outer membrane"/>
    <property type="evidence" value="ECO:0007669"/>
    <property type="project" value="UniProtKB-SubCell"/>
</dbReference>
<evidence type="ECO:0000256" key="12">
    <source>
        <dbReference type="SAM" id="SignalP"/>
    </source>
</evidence>
<keyword evidence="7 10" id="KW-0472">Membrane</keyword>
<dbReference type="InterPro" id="IPR036942">
    <property type="entry name" value="Beta-barrel_TonB_sf"/>
</dbReference>
<evidence type="ECO:0000256" key="3">
    <source>
        <dbReference type="ARBA" id="ARBA00022452"/>
    </source>
</evidence>
<dbReference type="InterPro" id="IPR000531">
    <property type="entry name" value="Beta-barrel_TonB"/>
</dbReference>
<keyword evidence="9 10" id="KW-0998">Cell outer membrane</keyword>
<evidence type="ECO:0000256" key="4">
    <source>
        <dbReference type="ARBA" id="ARBA00022692"/>
    </source>
</evidence>
<sequence length="1090" mass="117648">MKNTLHLFLAAILLVCATSRLRAQEKSISGTVTSVEDGSPLPGVNVLLKGTTNGTTTDIDGKYTINAVGEGTLVFSYIGFTTQEIPVSNRSTIDVKLAGDDIQLTEVVVTAAGIERDKKALGYSVSTLDANKIAQKSEPDPIRALTGKVAGVNIQGSGGAAGGATNINIRGNSSLGNNNQPLFVVDGVPFDNSSFGSTDGTVGGAAVTNRAFDIDPNNILSMNVLKGAAAAALYGSRAANGAIIIITKSGRKKSRKGLEITYNTAYSTESVSGLPDYQTKYGQGTNFDYRGGVFGSWGQPYSNVPNSLIPTRETVPHPLAVTRYPSSIFPQYYQEDGITPIQVPYRSYSETNAKDFFRRGSVYENAISISTGNEKASFTGGLSRTSNQGVVPENEIVRTAINIGGNAQLDNKFYVGGSLNYVNTAQTSPQLSTASSSGGAVVNSIMDILMFVPTSYDLSSYPYTNPLNGNNIYDRVGTDNPYWSVYNSPTTSKVDRYYGNLVLGLDLLPWLNIQNTIGFNAYTDRRMVINGKGGDYFPNGNITTDNIYRQELDNTLLLTATKSLTDNIGLKVILGSNVNQRITERQVTFGDGIIFRGINSLNNTSITIPRVLPNNRNNFKQRYYAFFTDISLDYKNYAFLNLVARNDVSSTLPANNRSYLYGGVNASLIFTEAFDLPKNILSFGKVRAGYTRVGNEATPYQTQTVYTANPVLGAGSSGTGTISSPFIGQSTLTQADLLANANLKPEFITELEVGAELQFFQNRLGLDITYYNKISTSQIFTVNAVPSSGFSQKVINLGKSSNEGIEIGFNATPIKTSNGFTWDISSAFTLNRNIVRDIGSLTELPYGGFSDLGSVHIAGRPYGQIRGSTYAKDEEGNVLVNPNTGKPILSGRIEAIGNPNPDFILGITNTFRFKNFTLSALFDWKEGGDMYSFTAYELLSRGVTRDTEEREQILVGKGVLGDVNTLQPLLDGDGNKIPNNIGIAVADYYFTGGFGPGGADEVNILDATVFRLREVSLGYEIPEGVLKKTPFGSASVSVSGRNLWYFAPNFPKYLNFDPETSSLGSGNSQGFDFINIPTTRRFGVNLRVSF</sequence>
<dbReference type="AlphaFoldDB" id="A0A6C0GEN9"/>
<evidence type="ECO:0000259" key="13">
    <source>
        <dbReference type="Pfam" id="PF00593"/>
    </source>
</evidence>
<protein>
    <submittedName>
        <fullName evidence="15">SusC/RagA family TonB-linked outer membrane protein</fullName>
    </submittedName>
</protein>
<proteinExistence type="inferred from homology"/>
<accession>A0A6C0GEN9</accession>
<dbReference type="NCBIfam" id="TIGR04056">
    <property type="entry name" value="OMP_RagA_SusC"/>
    <property type="match status" value="1"/>
</dbReference>
<dbReference type="PANTHER" id="PTHR30069">
    <property type="entry name" value="TONB-DEPENDENT OUTER MEMBRANE RECEPTOR"/>
    <property type="match status" value="1"/>
</dbReference>
<organism evidence="15 16">
    <name type="scientific">Rhodocytophaga rosea</name>
    <dbReference type="NCBI Taxonomy" id="2704465"/>
    <lineage>
        <taxon>Bacteria</taxon>
        <taxon>Pseudomonadati</taxon>
        <taxon>Bacteroidota</taxon>
        <taxon>Cytophagia</taxon>
        <taxon>Cytophagales</taxon>
        <taxon>Rhodocytophagaceae</taxon>
        <taxon>Rhodocytophaga</taxon>
    </lineage>
</organism>
<dbReference type="NCBIfam" id="TIGR04057">
    <property type="entry name" value="SusC_RagA_signa"/>
    <property type="match status" value="1"/>
</dbReference>
<dbReference type="SUPFAM" id="SSF56935">
    <property type="entry name" value="Porins"/>
    <property type="match status" value="1"/>
</dbReference>
<dbReference type="PROSITE" id="PS52016">
    <property type="entry name" value="TONB_DEPENDENT_REC_3"/>
    <property type="match status" value="1"/>
</dbReference>
<dbReference type="Pfam" id="PF07715">
    <property type="entry name" value="Plug"/>
    <property type="match status" value="1"/>
</dbReference>
<dbReference type="InterPro" id="IPR012910">
    <property type="entry name" value="Plug_dom"/>
</dbReference>
<dbReference type="KEGG" id="rhoz:GXP67_07230"/>
<feature type="chain" id="PRO_5025353199" evidence="12">
    <location>
        <begin position="24"/>
        <end position="1090"/>
    </location>
</feature>
<dbReference type="Pfam" id="PF00593">
    <property type="entry name" value="TonB_dep_Rec_b-barrel"/>
    <property type="match status" value="1"/>
</dbReference>
<dbReference type="SUPFAM" id="SSF49464">
    <property type="entry name" value="Carboxypeptidase regulatory domain-like"/>
    <property type="match status" value="1"/>
</dbReference>
<gene>
    <name evidence="15" type="ORF">GXP67_07230</name>
</gene>
<dbReference type="RefSeq" id="WP_162442515.1">
    <property type="nucleotide sequence ID" value="NZ_CP048222.1"/>
</dbReference>